<gene>
    <name evidence="13" type="ORF">CAPTEDRAFT_220186</name>
</gene>
<feature type="transmembrane region" description="Helical" evidence="12">
    <location>
        <begin position="63"/>
        <end position="82"/>
    </location>
</feature>
<dbReference type="Proteomes" id="UP000014760">
    <property type="component" value="Unassembled WGS sequence"/>
</dbReference>
<dbReference type="InterPro" id="IPR051163">
    <property type="entry name" value="Sodium:Solute_Symporter_SSF"/>
</dbReference>
<evidence type="ECO:0000256" key="3">
    <source>
        <dbReference type="ARBA" id="ARBA00022448"/>
    </source>
</evidence>
<evidence type="ECO:0000313" key="15">
    <source>
        <dbReference type="Proteomes" id="UP000014760"/>
    </source>
</evidence>
<feature type="transmembrane region" description="Helical" evidence="12">
    <location>
        <begin position="359"/>
        <end position="381"/>
    </location>
</feature>
<evidence type="ECO:0000256" key="10">
    <source>
        <dbReference type="ARBA" id="ARBA00023201"/>
    </source>
</evidence>
<dbReference type="STRING" id="283909.R7V9Q4"/>
<dbReference type="Pfam" id="PF00474">
    <property type="entry name" value="SSF"/>
    <property type="match status" value="1"/>
</dbReference>
<dbReference type="OrthoDB" id="6132759at2759"/>
<reference evidence="15" key="1">
    <citation type="submission" date="2012-12" db="EMBL/GenBank/DDBJ databases">
        <authorList>
            <person name="Hellsten U."/>
            <person name="Grimwood J."/>
            <person name="Chapman J.A."/>
            <person name="Shapiro H."/>
            <person name="Aerts A."/>
            <person name="Otillar R.P."/>
            <person name="Terry A.Y."/>
            <person name="Boore J.L."/>
            <person name="Simakov O."/>
            <person name="Marletaz F."/>
            <person name="Cho S.-J."/>
            <person name="Edsinger-Gonzales E."/>
            <person name="Havlak P."/>
            <person name="Kuo D.-H."/>
            <person name="Larsson T."/>
            <person name="Lv J."/>
            <person name="Arendt D."/>
            <person name="Savage R."/>
            <person name="Osoegawa K."/>
            <person name="de Jong P."/>
            <person name="Lindberg D.R."/>
            <person name="Seaver E.C."/>
            <person name="Weisblat D.A."/>
            <person name="Putnam N.H."/>
            <person name="Grigoriev I.V."/>
            <person name="Rokhsar D.S."/>
        </authorList>
    </citation>
    <scope>NUCLEOTIDE SEQUENCE</scope>
    <source>
        <strain evidence="15">I ESC-2004</strain>
    </source>
</reference>
<feature type="transmembrane region" description="Helical" evidence="12">
    <location>
        <begin position="196"/>
        <end position="217"/>
    </location>
</feature>
<keyword evidence="10" id="KW-0739">Sodium transport</keyword>
<sequence length="461" mass="51157">MESTTTTFLSSEIQEHTLHWTDYLVFAIFLVLNIGLGIWQSVRTKNSKNAAEDFLVGNRKMNWVPIGLALVMSHVSTITVLGTPAKIYTEGGMFWSITIGYIIGSILAVLLMVPLLYPLKLTSATEYLESRYHHKGPKFLAHVYMILFYIVYAGISLYSPATAMESVTRIPLWALILIEGGVTIIYTTLGGMKASTYASVMQCILMLAGVIVVIVKFQPISLRRANNLDHYSWRECCLFDIKRCSAIQRSTLQFGPFIDKCQTLTMSLTGLAAGPELGLYALGAFFPCATWQGAVGGSLSALGIMTWIQVGAEMSPDIDHYLDTNTNNCSFLLPHVNSTNASDTSTTPLESLYHLSTNYYYGLGAFLTVFIGLIVTAVFGCRDPIKADKKYHIPIFSRLCWLCLPRKSLNILQCKIRTDEEEDNSVDKFRLDTVSTATTTSISRNTSVDNMLTNMQGTDVY</sequence>
<evidence type="ECO:0000256" key="1">
    <source>
        <dbReference type="ARBA" id="ARBA00004651"/>
    </source>
</evidence>
<name>R7V9Q4_CAPTE</name>
<proteinExistence type="inferred from homology"/>
<feature type="transmembrane region" description="Helical" evidence="12">
    <location>
        <begin position="94"/>
        <end position="119"/>
    </location>
</feature>
<dbReference type="HOGENOM" id="CLU_593466_0_0_1"/>
<keyword evidence="15" id="KW-1185">Reference proteome</keyword>
<feature type="transmembrane region" description="Helical" evidence="12">
    <location>
        <begin position="139"/>
        <end position="158"/>
    </location>
</feature>
<evidence type="ECO:0000256" key="5">
    <source>
        <dbReference type="ARBA" id="ARBA00022692"/>
    </source>
</evidence>
<evidence type="ECO:0000256" key="7">
    <source>
        <dbReference type="ARBA" id="ARBA00023053"/>
    </source>
</evidence>
<protein>
    <recommendedName>
        <fullName evidence="16">Sodium/solute symporter</fullName>
    </recommendedName>
</protein>
<comment type="subcellular location">
    <subcellularLocation>
        <location evidence="1">Cell membrane</location>
        <topology evidence="1">Multi-pass membrane protein</topology>
    </subcellularLocation>
</comment>
<keyword evidence="3" id="KW-0813">Transport</keyword>
<accession>R7V9Q4</accession>
<dbReference type="EMBL" id="KB293746">
    <property type="protein sequence ID" value="ELU15573.1"/>
    <property type="molecule type" value="Genomic_DNA"/>
</dbReference>
<dbReference type="InterPro" id="IPR038377">
    <property type="entry name" value="Na/Glc_symporter_sf"/>
</dbReference>
<dbReference type="GO" id="GO:0006814">
    <property type="term" value="P:sodium ion transport"/>
    <property type="evidence" value="ECO:0007669"/>
    <property type="project" value="UniProtKB-KW"/>
</dbReference>
<dbReference type="AlphaFoldDB" id="R7V9Q4"/>
<evidence type="ECO:0000256" key="11">
    <source>
        <dbReference type="RuleBase" id="RU362091"/>
    </source>
</evidence>
<dbReference type="PANTHER" id="PTHR42985:SF40">
    <property type="entry name" value="LD47995P-RELATED"/>
    <property type="match status" value="1"/>
</dbReference>
<keyword evidence="6 12" id="KW-1133">Transmembrane helix</keyword>
<keyword evidence="8" id="KW-0406">Ion transport</keyword>
<reference evidence="13 15" key="2">
    <citation type="journal article" date="2013" name="Nature">
        <title>Insights into bilaterian evolution from three spiralian genomes.</title>
        <authorList>
            <person name="Simakov O."/>
            <person name="Marletaz F."/>
            <person name="Cho S.J."/>
            <person name="Edsinger-Gonzales E."/>
            <person name="Havlak P."/>
            <person name="Hellsten U."/>
            <person name="Kuo D.H."/>
            <person name="Larsson T."/>
            <person name="Lv J."/>
            <person name="Arendt D."/>
            <person name="Savage R."/>
            <person name="Osoegawa K."/>
            <person name="de Jong P."/>
            <person name="Grimwood J."/>
            <person name="Chapman J.A."/>
            <person name="Shapiro H."/>
            <person name="Aerts A."/>
            <person name="Otillar R.P."/>
            <person name="Terry A.Y."/>
            <person name="Boore J.L."/>
            <person name="Grigoriev I.V."/>
            <person name="Lindberg D.R."/>
            <person name="Seaver E.C."/>
            <person name="Weisblat D.A."/>
            <person name="Putnam N.H."/>
            <person name="Rokhsar D.S."/>
        </authorList>
    </citation>
    <scope>NUCLEOTIDE SEQUENCE</scope>
    <source>
        <strain evidence="13 15">I ESC-2004</strain>
    </source>
</reference>
<evidence type="ECO:0000313" key="14">
    <source>
        <dbReference type="EnsemblMetazoa" id="CapteP220186"/>
    </source>
</evidence>
<evidence type="ECO:0000256" key="2">
    <source>
        <dbReference type="ARBA" id="ARBA00006434"/>
    </source>
</evidence>
<keyword evidence="9 12" id="KW-0472">Membrane</keyword>
<evidence type="ECO:0000313" key="13">
    <source>
        <dbReference type="EMBL" id="ELU15573.1"/>
    </source>
</evidence>
<dbReference type="EMBL" id="AMQN01004534">
    <property type="status" value="NOT_ANNOTATED_CDS"/>
    <property type="molecule type" value="Genomic_DNA"/>
</dbReference>
<dbReference type="EnsemblMetazoa" id="CapteT220186">
    <property type="protein sequence ID" value="CapteP220186"/>
    <property type="gene ID" value="CapteG220186"/>
</dbReference>
<keyword evidence="7" id="KW-0915">Sodium</keyword>
<organism evidence="13">
    <name type="scientific">Capitella teleta</name>
    <name type="common">Polychaete worm</name>
    <dbReference type="NCBI Taxonomy" id="283909"/>
    <lineage>
        <taxon>Eukaryota</taxon>
        <taxon>Metazoa</taxon>
        <taxon>Spiralia</taxon>
        <taxon>Lophotrochozoa</taxon>
        <taxon>Annelida</taxon>
        <taxon>Polychaeta</taxon>
        <taxon>Sedentaria</taxon>
        <taxon>Scolecida</taxon>
        <taxon>Capitellidae</taxon>
        <taxon>Capitella</taxon>
    </lineage>
</organism>
<dbReference type="PROSITE" id="PS50283">
    <property type="entry name" value="NA_SOLUT_SYMP_3"/>
    <property type="match status" value="1"/>
</dbReference>
<dbReference type="Gene3D" id="1.20.1730.10">
    <property type="entry name" value="Sodium/glucose cotransporter"/>
    <property type="match status" value="1"/>
</dbReference>
<dbReference type="GO" id="GO:0015293">
    <property type="term" value="F:symporter activity"/>
    <property type="evidence" value="ECO:0007669"/>
    <property type="project" value="TreeGrafter"/>
</dbReference>
<keyword evidence="5 12" id="KW-0812">Transmembrane</keyword>
<dbReference type="InterPro" id="IPR001734">
    <property type="entry name" value="Na/solute_symporter"/>
</dbReference>
<dbReference type="GO" id="GO:0005886">
    <property type="term" value="C:plasma membrane"/>
    <property type="evidence" value="ECO:0007669"/>
    <property type="project" value="UniProtKB-SubCell"/>
</dbReference>
<dbReference type="OMA" id="XTISSAF"/>
<comment type="similarity">
    <text evidence="2 11">Belongs to the sodium:solute symporter (SSF) (TC 2.A.21) family.</text>
</comment>
<reference evidence="14" key="3">
    <citation type="submission" date="2015-06" db="UniProtKB">
        <authorList>
            <consortium name="EnsemblMetazoa"/>
        </authorList>
    </citation>
    <scope>IDENTIFICATION</scope>
</reference>
<evidence type="ECO:0000256" key="12">
    <source>
        <dbReference type="SAM" id="Phobius"/>
    </source>
</evidence>
<dbReference type="PANTHER" id="PTHR42985">
    <property type="entry name" value="SODIUM-COUPLED MONOCARBOXYLATE TRANSPORTER"/>
    <property type="match status" value="1"/>
</dbReference>
<evidence type="ECO:0000256" key="8">
    <source>
        <dbReference type="ARBA" id="ARBA00023065"/>
    </source>
</evidence>
<feature type="transmembrane region" description="Helical" evidence="12">
    <location>
        <begin position="170"/>
        <end position="189"/>
    </location>
</feature>
<feature type="transmembrane region" description="Helical" evidence="12">
    <location>
        <begin position="20"/>
        <end position="42"/>
    </location>
</feature>
<keyword evidence="4" id="KW-1003">Cell membrane</keyword>
<evidence type="ECO:0000256" key="4">
    <source>
        <dbReference type="ARBA" id="ARBA00022475"/>
    </source>
</evidence>
<evidence type="ECO:0000256" key="9">
    <source>
        <dbReference type="ARBA" id="ARBA00023136"/>
    </source>
</evidence>
<evidence type="ECO:0000256" key="6">
    <source>
        <dbReference type="ARBA" id="ARBA00022989"/>
    </source>
</evidence>
<evidence type="ECO:0008006" key="16">
    <source>
        <dbReference type="Google" id="ProtNLM"/>
    </source>
</evidence>